<dbReference type="EMBL" id="AP035882">
    <property type="protein sequence ID" value="BFP50072.1"/>
    <property type="molecule type" value="Genomic_DNA"/>
</dbReference>
<dbReference type="KEGG" id="kic:KCMC57_64400"/>
<proteinExistence type="predicted"/>
<reference evidence="1" key="1">
    <citation type="submission" date="2024-07" db="EMBL/GenBank/DDBJ databases">
        <title>Complete genome sequences of cellulolytic bacteria, Kitasatospora sp. CMC57 and Streptomyces sp. CMC78, isolated from Japanese agricultural soil.</title>
        <authorList>
            <person name="Hashimoto T."/>
            <person name="Ito M."/>
            <person name="Iwamoto M."/>
            <person name="Fukahori D."/>
            <person name="Shoda T."/>
            <person name="Sakoda M."/>
            <person name="Morohoshi T."/>
            <person name="Mitsuboshi M."/>
            <person name="Nishizawa T."/>
        </authorList>
    </citation>
    <scope>NUCLEOTIDE SEQUENCE</scope>
    <source>
        <strain evidence="1">CMC57</strain>
        <plasmid evidence="1">pCMC57_01</plasmid>
    </source>
</reference>
<accession>A0AB33K5N2</accession>
<dbReference type="AlphaFoldDB" id="A0AB33K5N2"/>
<protein>
    <submittedName>
        <fullName evidence="1">Uncharacterized protein</fullName>
    </submittedName>
</protein>
<name>A0AB33K5N2_9ACTN</name>
<sequence>MWVVAVAASMVCVMAGRLGQAWRESGRRAHASSDAAVAACRAREQKEPSRFVPLLEGPLPDRHFPTVRAAQAIVDGELDRIGPLYPGWEQMAAPAEEHPGRPY</sequence>
<gene>
    <name evidence="1" type="ORF">KCMC57_64400</name>
</gene>
<organism evidence="1">
    <name type="scientific">Kitasatospora sp. CMC57</name>
    <dbReference type="NCBI Taxonomy" id="3231513"/>
    <lineage>
        <taxon>Bacteria</taxon>
        <taxon>Bacillati</taxon>
        <taxon>Actinomycetota</taxon>
        <taxon>Actinomycetes</taxon>
        <taxon>Kitasatosporales</taxon>
        <taxon>Streptomycetaceae</taxon>
        <taxon>Kitasatospora</taxon>
    </lineage>
</organism>
<evidence type="ECO:0000313" key="1">
    <source>
        <dbReference type="EMBL" id="BFP50072.1"/>
    </source>
</evidence>
<geneLocation type="plasmid" evidence="1">
    <name>pCMC57_01</name>
</geneLocation>
<keyword evidence="1" id="KW-0614">Plasmid</keyword>